<dbReference type="InterPro" id="IPR014284">
    <property type="entry name" value="RNA_pol_sigma-70_dom"/>
</dbReference>
<comment type="similarity">
    <text evidence="1">Belongs to the sigma-70 factor family. ECF subfamily.</text>
</comment>
<dbReference type="RefSeq" id="WP_013074027.1">
    <property type="nucleotide sequence ID" value="NC_014041.1"/>
</dbReference>
<dbReference type="PANTHER" id="PTHR43133:SF46">
    <property type="entry name" value="RNA POLYMERASE SIGMA-70 FACTOR ECF SUBFAMILY"/>
    <property type="match status" value="1"/>
</dbReference>
<dbReference type="Gene3D" id="1.10.1740.10">
    <property type="match status" value="1"/>
</dbReference>
<dbReference type="EMBL" id="CP001650">
    <property type="protein sequence ID" value="ADF54967.1"/>
    <property type="molecule type" value="Genomic_DNA"/>
</dbReference>
<dbReference type="SUPFAM" id="SSF88659">
    <property type="entry name" value="Sigma3 and sigma4 domains of RNA polymerase sigma factors"/>
    <property type="match status" value="2"/>
</dbReference>
<evidence type="ECO:0000313" key="6">
    <source>
        <dbReference type="Proteomes" id="UP000001654"/>
    </source>
</evidence>
<evidence type="ECO:0000256" key="2">
    <source>
        <dbReference type="ARBA" id="ARBA00023015"/>
    </source>
</evidence>
<dbReference type="InterPro" id="IPR036388">
    <property type="entry name" value="WH-like_DNA-bd_sf"/>
</dbReference>
<evidence type="ECO:0000256" key="4">
    <source>
        <dbReference type="ARBA" id="ARBA00023163"/>
    </source>
</evidence>
<sequence length="259" mass="31346">MEREFKLLKEGHPDAMEFIYARYQHKLFWMGKQLIKDEFVIESILQDTFLKLWEKRDHIEDPKHMLYFLLHVMKRQCTYYYCHPRNKFHRNMGRLEFFPDYQEYMHGFDPDSEDPHLRDQEADQKAFDRIRRVFPLLSAERRRLIELCITYGFQYKNIAQVMGTSTAYTSYEVKRAIEDIKKIIHQGNNLETKPKKVVTVKLPGRMTAEQEKLLQLRNEKQYSFAAIAKELKLSQKEVHKEFMTAYRLLQQKHEQQQSA</sequence>
<dbReference type="InterPro" id="IPR013324">
    <property type="entry name" value="RNA_pol_sigma_r3/r4-like"/>
</dbReference>
<name>D5BEI2_ZUNPS</name>
<organism evidence="5 6">
    <name type="scientific">Zunongwangia profunda (strain DSM 18752 / CCTCC AB 206139 / SM-A87)</name>
    <name type="common">Wangia profunda</name>
    <dbReference type="NCBI Taxonomy" id="655815"/>
    <lineage>
        <taxon>Bacteria</taxon>
        <taxon>Pseudomonadati</taxon>
        <taxon>Bacteroidota</taxon>
        <taxon>Flavobacteriia</taxon>
        <taxon>Flavobacteriales</taxon>
        <taxon>Flavobacteriaceae</taxon>
        <taxon>Zunongwangia</taxon>
    </lineage>
</organism>
<keyword evidence="3" id="KW-0731">Sigma factor</keyword>
<dbReference type="HOGENOM" id="CLU_089951_0_0_10"/>
<protein>
    <submittedName>
        <fullName evidence="5">RNA polymerase ECF-type sigma factor</fullName>
    </submittedName>
</protein>
<dbReference type="PANTHER" id="PTHR43133">
    <property type="entry name" value="RNA POLYMERASE ECF-TYPE SIGMA FACTO"/>
    <property type="match status" value="1"/>
</dbReference>
<dbReference type="KEGG" id="zpr:ZPR_4667"/>
<dbReference type="OrthoDB" id="759001at2"/>
<evidence type="ECO:0000256" key="1">
    <source>
        <dbReference type="ARBA" id="ARBA00010641"/>
    </source>
</evidence>
<keyword evidence="4" id="KW-0804">Transcription</keyword>
<gene>
    <name evidence="5" type="ordered locus">ZPR_4667</name>
</gene>
<dbReference type="InterPro" id="IPR013325">
    <property type="entry name" value="RNA_pol_sigma_r2"/>
</dbReference>
<dbReference type="InterPro" id="IPR039425">
    <property type="entry name" value="RNA_pol_sigma-70-like"/>
</dbReference>
<dbReference type="GO" id="GO:0006352">
    <property type="term" value="P:DNA-templated transcription initiation"/>
    <property type="evidence" value="ECO:0007669"/>
    <property type="project" value="InterPro"/>
</dbReference>
<dbReference type="Proteomes" id="UP000001654">
    <property type="component" value="Chromosome"/>
</dbReference>
<evidence type="ECO:0000313" key="5">
    <source>
        <dbReference type="EMBL" id="ADF54967.1"/>
    </source>
</evidence>
<dbReference type="AlphaFoldDB" id="D5BEI2"/>
<accession>D5BEI2</accession>
<dbReference type="NCBIfam" id="TIGR02937">
    <property type="entry name" value="sigma70-ECF"/>
    <property type="match status" value="1"/>
</dbReference>
<dbReference type="SUPFAM" id="SSF88946">
    <property type="entry name" value="Sigma2 domain of RNA polymerase sigma factors"/>
    <property type="match status" value="1"/>
</dbReference>
<dbReference type="eggNOG" id="COG1595">
    <property type="taxonomic scope" value="Bacteria"/>
</dbReference>
<keyword evidence="6" id="KW-1185">Reference proteome</keyword>
<dbReference type="Gene3D" id="1.10.10.10">
    <property type="entry name" value="Winged helix-like DNA-binding domain superfamily/Winged helix DNA-binding domain"/>
    <property type="match status" value="1"/>
</dbReference>
<proteinExistence type="inferred from homology"/>
<dbReference type="STRING" id="655815.ZPR_4667"/>
<dbReference type="GO" id="GO:0016987">
    <property type="term" value="F:sigma factor activity"/>
    <property type="evidence" value="ECO:0007669"/>
    <property type="project" value="UniProtKB-KW"/>
</dbReference>
<reference evidence="5 6" key="1">
    <citation type="journal article" date="2010" name="BMC Genomics">
        <title>The complete genome of Zunongwangia profunda SM-A87 reveals its adaptation to the deep-sea environment and ecological role in sedimentary organic nitrogen degradation.</title>
        <authorList>
            <person name="Qin Q.L."/>
            <person name="Zhang X.Y."/>
            <person name="Wang X.M."/>
            <person name="Liu G.M."/>
            <person name="Chen X.L."/>
            <person name="Xie B.B."/>
            <person name="Dang H.Y."/>
            <person name="Zhou B.C."/>
            <person name="Yu J."/>
            <person name="Zhang Y.Z."/>
        </authorList>
    </citation>
    <scope>NUCLEOTIDE SEQUENCE [LARGE SCALE GENOMIC DNA]</scope>
    <source>
        <strain evidence="6">DSM 18752 / CCTCC AB 206139 / SM-A87</strain>
    </source>
</reference>
<keyword evidence="2" id="KW-0805">Transcription regulation</keyword>
<evidence type="ECO:0000256" key="3">
    <source>
        <dbReference type="ARBA" id="ARBA00023082"/>
    </source>
</evidence>